<name>A0AAV0RFK7_9ROSI</name>
<evidence type="ECO:0000313" key="2">
    <source>
        <dbReference type="Proteomes" id="UP001154282"/>
    </source>
</evidence>
<sequence length="234" mass="24788">MPFSKENWSPQDAMKAYLHALQLRKQCASSIIEPKSMELVAALAAGKRSKLMVEITSSPNVITPLTMALAVAAKQTGGKVVLYSTNLNNIPSSSSSSSSTHLESMELGDVVVEHVSSSDGGLGLKKYKRVDFAVVDGDVEHHVELLGLLDVNPIGSMIVGHNLDRKKGKGGYKGGCSSFGEALGRNKEGCYFVSLPIGDGGMEMARLGGGGGCCGNVPVGIGRKYKRFHVTFEE</sequence>
<gene>
    <name evidence="1" type="ORF">LITE_LOCUS47970</name>
</gene>
<proteinExistence type="predicted"/>
<reference evidence="1" key="1">
    <citation type="submission" date="2022-08" db="EMBL/GenBank/DDBJ databases">
        <authorList>
            <person name="Gutierrez-Valencia J."/>
        </authorList>
    </citation>
    <scope>NUCLEOTIDE SEQUENCE</scope>
</reference>
<protein>
    <submittedName>
        <fullName evidence="1">Uncharacterized protein</fullName>
    </submittedName>
</protein>
<dbReference type="EMBL" id="CAMGYJ010000010">
    <property type="protein sequence ID" value="CAI0556420.1"/>
    <property type="molecule type" value="Genomic_DNA"/>
</dbReference>
<dbReference type="Pfam" id="PF07279">
    <property type="entry name" value="DUF1442"/>
    <property type="match status" value="1"/>
</dbReference>
<dbReference type="InterPro" id="IPR009902">
    <property type="entry name" value="DUF1442"/>
</dbReference>
<dbReference type="AlphaFoldDB" id="A0AAV0RFK7"/>
<comment type="caution">
    <text evidence="1">The sequence shown here is derived from an EMBL/GenBank/DDBJ whole genome shotgun (WGS) entry which is preliminary data.</text>
</comment>
<dbReference type="Proteomes" id="UP001154282">
    <property type="component" value="Unassembled WGS sequence"/>
</dbReference>
<organism evidence="1 2">
    <name type="scientific">Linum tenue</name>
    <dbReference type="NCBI Taxonomy" id="586396"/>
    <lineage>
        <taxon>Eukaryota</taxon>
        <taxon>Viridiplantae</taxon>
        <taxon>Streptophyta</taxon>
        <taxon>Embryophyta</taxon>
        <taxon>Tracheophyta</taxon>
        <taxon>Spermatophyta</taxon>
        <taxon>Magnoliopsida</taxon>
        <taxon>eudicotyledons</taxon>
        <taxon>Gunneridae</taxon>
        <taxon>Pentapetalae</taxon>
        <taxon>rosids</taxon>
        <taxon>fabids</taxon>
        <taxon>Malpighiales</taxon>
        <taxon>Linaceae</taxon>
        <taxon>Linum</taxon>
    </lineage>
</organism>
<dbReference type="PANTHER" id="PTHR33593:SF16">
    <property type="entry name" value="OS08G0110600 PROTEIN"/>
    <property type="match status" value="1"/>
</dbReference>
<accession>A0AAV0RFK7</accession>
<keyword evidence="2" id="KW-1185">Reference proteome</keyword>
<evidence type="ECO:0000313" key="1">
    <source>
        <dbReference type="EMBL" id="CAI0556420.1"/>
    </source>
</evidence>
<dbReference type="PANTHER" id="PTHR33593">
    <property type="entry name" value="DUF1442 FAMILY PROTEIN"/>
    <property type="match status" value="1"/>
</dbReference>